<keyword evidence="1" id="KW-0812">Transmembrane</keyword>
<feature type="transmembrane region" description="Helical" evidence="1">
    <location>
        <begin position="396"/>
        <end position="415"/>
    </location>
</feature>
<keyword evidence="3" id="KW-1185">Reference proteome</keyword>
<dbReference type="Proteomes" id="UP000011721">
    <property type="component" value="Chromosome"/>
</dbReference>
<feature type="transmembrane region" description="Helical" evidence="1">
    <location>
        <begin position="251"/>
        <end position="271"/>
    </location>
</feature>
<feature type="transmembrane region" description="Helical" evidence="1">
    <location>
        <begin position="277"/>
        <end position="295"/>
    </location>
</feature>
<name>M1NFV8_DESSD</name>
<keyword evidence="1" id="KW-0472">Membrane</keyword>
<keyword evidence="1" id="KW-1133">Transmembrane helix</keyword>
<gene>
    <name evidence="2" type="ordered locus">UWK_01979</name>
</gene>
<dbReference type="EMBL" id="CP003985">
    <property type="protein sequence ID" value="AGF78529.1"/>
    <property type="molecule type" value="Genomic_DNA"/>
</dbReference>
<feature type="transmembrane region" description="Helical" evidence="1">
    <location>
        <begin position="12"/>
        <end position="30"/>
    </location>
</feature>
<feature type="transmembrane region" description="Helical" evidence="1">
    <location>
        <begin position="100"/>
        <end position="118"/>
    </location>
</feature>
<evidence type="ECO:0000256" key="1">
    <source>
        <dbReference type="SAM" id="Phobius"/>
    </source>
</evidence>
<evidence type="ECO:0008006" key="4">
    <source>
        <dbReference type="Google" id="ProtNLM"/>
    </source>
</evidence>
<sequence>MMPNKNNCCFRVLYFFTLFVLSTGFGLYLWNKILLPFHNPDNIIGPLSLAGLNPNNDILRFALFMAFPPVLVFISSFLIRKENTFRTRSSLTKRQQTKHLPWFIVITSLLLSLATPTYHASGTFDTFHEGETLGAAMSLQEGKVPYRDVLFSHGVFHDPLRSIIAMELFGKSIGATRALTSLIKVLSFVCLGLLILRLFNNNGTWALLTFFIMFLVIPKETFIVLPRDLISFSYLILLTAVPGLPPKRYSYLTISILSFLLAYMPIVSFGITIDRAFYITALYILLCPVLFLGFFRKTPWRSLFVRYSFLGVLVGMLSLTILLQGAVSDFVQFVFVHIPKTKEFADGLLFPVFTPRYLTILLLLSSICYWLATRLLCTLVTKKQYVLHFLVFWRKYFNAIVLFLVAVFCFRNALGRSDDEHLAYSSLFPILAFLYIAIHYYIDRHINALWYKRITLLIILTAGLYSISTLINISSIKSITDNFPIYTKDSEFIPPEYKSTISFLTTNLTGDEKFITLTNEASWYYFIDQACPTRFPLVWFALSQKNQKIFIESIGRQNIRFILYRNRHWANNIDEITNEERLPLLFNYVSENYHPLVNIDGNEIWERNITAQ</sequence>
<dbReference type="AlphaFoldDB" id="M1NFV8"/>
<proteinExistence type="predicted"/>
<feature type="transmembrane region" description="Helical" evidence="1">
    <location>
        <begin position="58"/>
        <end position="79"/>
    </location>
</feature>
<feature type="transmembrane region" description="Helical" evidence="1">
    <location>
        <begin position="421"/>
        <end position="442"/>
    </location>
</feature>
<evidence type="ECO:0000313" key="2">
    <source>
        <dbReference type="EMBL" id="AGF78529.1"/>
    </source>
</evidence>
<organism evidence="2 3">
    <name type="scientific">Desulfocapsa sulfexigens (strain DSM 10523 / SB164P1)</name>
    <dbReference type="NCBI Taxonomy" id="1167006"/>
    <lineage>
        <taxon>Bacteria</taxon>
        <taxon>Pseudomonadati</taxon>
        <taxon>Thermodesulfobacteriota</taxon>
        <taxon>Desulfobulbia</taxon>
        <taxon>Desulfobulbales</taxon>
        <taxon>Desulfocapsaceae</taxon>
        <taxon>Desulfocapsa</taxon>
    </lineage>
</organism>
<feature type="transmembrane region" description="Helical" evidence="1">
    <location>
        <begin position="224"/>
        <end position="244"/>
    </location>
</feature>
<dbReference type="eggNOG" id="ENOG5034BD3">
    <property type="taxonomic scope" value="Bacteria"/>
</dbReference>
<feature type="transmembrane region" description="Helical" evidence="1">
    <location>
        <begin position="357"/>
        <end position="376"/>
    </location>
</feature>
<evidence type="ECO:0000313" key="3">
    <source>
        <dbReference type="Proteomes" id="UP000011721"/>
    </source>
</evidence>
<protein>
    <recommendedName>
        <fullName evidence="4">Glycosyltransferase RgtA/B/C/D-like domain-containing protein</fullName>
    </recommendedName>
</protein>
<dbReference type="RefSeq" id="WP_015404220.1">
    <property type="nucleotide sequence ID" value="NC_020304.1"/>
</dbReference>
<feature type="transmembrane region" description="Helical" evidence="1">
    <location>
        <begin position="203"/>
        <end position="218"/>
    </location>
</feature>
<reference evidence="3" key="1">
    <citation type="journal article" date="2013" name="Stand. Genomic Sci.">
        <title>Complete genome sequence of Desulfocapsa sulfexigens, a marine deltaproteobacterium specialized in disproportionating inorganic sulfur compounds.</title>
        <authorList>
            <person name="Finster K.W."/>
            <person name="Kjeldsen K.U."/>
            <person name="Kube M."/>
            <person name="Reinhardt R."/>
            <person name="Mussmann M."/>
            <person name="Amann R."/>
            <person name="Schreiber L."/>
        </authorList>
    </citation>
    <scope>NUCLEOTIDE SEQUENCE [LARGE SCALE GENOMIC DNA]</scope>
    <source>
        <strain evidence="3">DSM 10523 / SB164P1</strain>
    </source>
</reference>
<dbReference type="OrthoDB" id="435189at2"/>
<feature type="transmembrane region" description="Helical" evidence="1">
    <location>
        <begin position="178"/>
        <end position="196"/>
    </location>
</feature>
<dbReference type="HOGENOM" id="CLU_446014_0_0_7"/>
<dbReference type="KEGG" id="dsf:UWK_01979"/>
<accession>M1NFV8</accession>
<feature type="transmembrane region" description="Helical" evidence="1">
    <location>
        <begin position="454"/>
        <end position="473"/>
    </location>
</feature>
<feature type="transmembrane region" description="Helical" evidence="1">
    <location>
        <begin position="307"/>
        <end position="327"/>
    </location>
</feature>